<reference evidence="2 3" key="1">
    <citation type="journal article" date="2005" name="DNA Res.">
        <title>Complete genome sequence of the facultative anaerobic magnetotactic bacterium Magnetospirillum sp. strain AMB-1.</title>
        <authorList>
            <person name="Matsunaga T."/>
            <person name="Okamura Y."/>
            <person name="Fukuda Y."/>
            <person name="Wahyudi A.T."/>
            <person name="Murase Y."/>
            <person name="Takeyama H."/>
        </authorList>
    </citation>
    <scope>NUCLEOTIDE SEQUENCE [LARGE SCALE GENOMIC DNA]</scope>
    <source>
        <strain evidence="3">ATCC 700264 / AMB-1</strain>
    </source>
</reference>
<name>Q2W8S5_PARM1</name>
<feature type="region of interest" description="Disordered" evidence="1">
    <location>
        <begin position="113"/>
        <end position="138"/>
    </location>
</feature>
<dbReference type="KEGG" id="mag:amb0946"/>
<accession>Q2W8S5</accession>
<feature type="compositionally biased region" description="Basic residues" evidence="1">
    <location>
        <begin position="30"/>
        <end position="39"/>
    </location>
</feature>
<sequence length="138" mass="14731">MTRKCGKPVCDNAASCAADTERTPPPSATRRAKARTPKPRRSDLQDAGPTDAVPAPPPPAPAVEAAPAVATGPSVKTGLGEVHWQKREEAGILDGRESLFIKIWDAISSFRTPKAPVRPKTPKKRPEAELDPYADLFG</sequence>
<organism evidence="2 3">
    <name type="scientific">Paramagnetospirillum magneticum (strain ATCC 700264 / AMB-1)</name>
    <name type="common">Magnetospirillum magneticum</name>
    <dbReference type="NCBI Taxonomy" id="342108"/>
    <lineage>
        <taxon>Bacteria</taxon>
        <taxon>Pseudomonadati</taxon>
        <taxon>Pseudomonadota</taxon>
        <taxon>Alphaproteobacteria</taxon>
        <taxon>Rhodospirillales</taxon>
        <taxon>Magnetospirillaceae</taxon>
        <taxon>Paramagnetospirillum</taxon>
    </lineage>
</organism>
<evidence type="ECO:0000256" key="1">
    <source>
        <dbReference type="SAM" id="MobiDB-lite"/>
    </source>
</evidence>
<gene>
    <name evidence="2" type="ordered locus">amb0946</name>
</gene>
<evidence type="ECO:0000313" key="3">
    <source>
        <dbReference type="Proteomes" id="UP000007058"/>
    </source>
</evidence>
<evidence type="ECO:0000313" key="2">
    <source>
        <dbReference type="EMBL" id="BAE49750.1"/>
    </source>
</evidence>
<dbReference type="AlphaFoldDB" id="Q2W8S5"/>
<dbReference type="HOGENOM" id="CLU_1852772_0_0_5"/>
<keyword evidence="3" id="KW-1185">Reference proteome</keyword>
<dbReference type="Proteomes" id="UP000007058">
    <property type="component" value="Chromosome"/>
</dbReference>
<dbReference type="STRING" id="342108.amb0946"/>
<feature type="region of interest" description="Disordered" evidence="1">
    <location>
        <begin position="1"/>
        <end position="76"/>
    </location>
</feature>
<dbReference type="EMBL" id="AP007255">
    <property type="protein sequence ID" value="BAE49750.1"/>
    <property type="molecule type" value="Genomic_DNA"/>
</dbReference>
<protein>
    <submittedName>
        <fullName evidence="2">Uncharacterized protein</fullName>
    </submittedName>
</protein>
<feature type="compositionally biased region" description="Low complexity" evidence="1">
    <location>
        <begin position="62"/>
        <end position="73"/>
    </location>
</feature>
<proteinExistence type="predicted"/>